<dbReference type="InterPro" id="IPR037407">
    <property type="entry name" value="MLP_fam"/>
</dbReference>
<dbReference type="PANTHER" id="PTHR38444">
    <property type="entry name" value="ENTEROBACTIN BIOSYNTHESIS PROTEIN YBDZ"/>
    <property type="match status" value="1"/>
</dbReference>
<keyword evidence="3" id="KW-1185">Reference proteome</keyword>
<feature type="domain" description="MbtH-like" evidence="1">
    <location>
        <begin position="5"/>
        <end position="55"/>
    </location>
</feature>
<dbReference type="InterPro" id="IPR005153">
    <property type="entry name" value="MbtH-like_dom"/>
</dbReference>
<proteinExistence type="predicted"/>
<dbReference type="Pfam" id="PF03621">
    <property type="entry name" value="MbtH"/>
    <property type="match status" value="1"/>
</dbReference>
<dbReference type="Proteomes" id="UP000693715">
    <property type="component" value="Chromosome"/>
</dbReference>
<organism evidence="2 3">
    <name type="scientific">Photorhabdus akhurstii</name>
    <dbReference type="NCBI Taxonomy" id="171438"/>
    <lineage>
        <taxon>Bacteria</taxon>
        <taxon>Pseudomonadati</taxon>
        <taxon>Pseudomonadota</taxon>
        <taxon>Gammaproteobacteria</taxon>
        <taxon>Enterobacterales</taxon>
        <taxon>Morganellaceae</taxon>
        <taxon>Photorhabdus</taxon>
    </lineage>
</organism>
<reference evidence="2 3" key="1">
    <citation type="submission" date="2017-03" db="EMBL/GenBank/DDBJ databases">
        <title>Genome comparison of Photorhabdus luminescens strain 0813-124 phase variants.</title>
        <authorList>
            <person name="Chien C.-C."/>
            <person name="Chen W.-J."/>
            <person name="Shih M.-C."/>
            <person name="Hsieh F.-C."/>
        </authorList>
    </citation>
    <scope>NUCLEOTIDE SEQUENCE [LARGE SCALE GENOMIC DNA]</scope>
    <source>
        <strain evidence="2 3">0813-124 phase II</strain>
    </source>
</reference>
<accession>A0ABX8M2N8</accession>
<gene>
    <name evidence="2" type="ORF">B0X70_06165</name>
</gene>
<name>A0ABX8M2N8_9GAMM</name>
<evidence type="ECO:0000313" key="2">
    <source>
        <dbReference type="EMBL" id="QXF36171.1"/>
    </source>
</evidence>
<dbReference type="EMBL" id="CP020335">
    <property type="protein sequence ID" value="QXF36171.1"/>
    <property type="molecule type" value="Genomic_DNA"/>
</dbReference>
<protein>
    <recommendedName>
        <fullName evidence="1">MbtH-like domain-containing protein</fullName>
    </recommendedName>
</protein>
<evidence type="ECO:0000313" key="3">
    <source>
        <dbReference type="Proteomes" id="UP000693715"/>
    </source>
</evidence>
<evidence type="ECO:0000259" key="1">
    <source>
        <dbReference type="SMART" id="SM00923"/>
    </source>
</evidence>
<dbReference type="PANTHER" id="PTHR38444:SF1">
    <property type="entry name" value="ENTEROBACTIN BIOSYNTHESIS PROTEIN YBDZ"/>
    <property type="match status" value="1"/>
</dbReference>
<sequence length="111" mass="12488">MKYSSSFEGLTDEYLVVINDEEQYACVHSEWPLATGWRAIGFSGTQEACKKWIEEVWTDMRPASLRNVPQSFDNQPLIVIYDEGAALPKDIVTELNGVAPLVLVINSNEHT</sequence>
<dbReference type="SMART" id="SM00923">
    <property type="entry name" value="MbtH"/>
    <property type="match status" value="1"/>
</dbReference>